<dbReference type="InterPro" id="IPR013708">
    <property type="entry name" value="Shikimate_DH-bd_N"/>
</dbReference>
<dbReference type="PANTHER" id="PTHR21089">
    <property type="entry name" value="SHIKIMATE DEHYDROGENASE"/>
    <property type="match status" value="1"/>
</dbReference>
<dbReference type="EMBL" id="JAHLPM010000004">
    <property type="protein sequence ID" value="MBU5437502.1"/>
    <property type="molecule type" value="Genomic_DNA"/>
</dbReference>
<proteinExistence type="inferred from homology"/>
<evidence type="ECO:0000256" key="5">
    <source>
        <dbReference type="ARBA" id="ARBA00049442"/>
    </source>
</evidence>
<comment type="caution">
    <text evidence="6">Lacks conserved residue(s) required for the propagation of feature annotation.</text>
</comment>
<comment type="pathway">
    <text evidence="1 6">Metabolic intermediate biosynthesis; chorismate biosynthesis; chorismate from D-erythrose 4-phosphate and phosphoenolpyruvate: step 4/7.</text>
</comment>
<evidence type="ECO:0000313" key="9">
    <source>
        <dbReference type="EMBL" id="MBU5437502.1"/>
    </source>
</evidence>
<keyword evidence="6" id="KW-0521">NADP</keyword>
<dbReference type="PANTHER" id="PTHR21089:SF1">
    <property type="entry name" value="BIFUNCTIONAL 3-DEHYDROQUINATE DEHYDRATASE_SHIKIMATE DEHYDROGENASE, CHLOROPLASTIC"/>
    <property type="match status" value="1"/>
</dbReference>
<feature type="binding site" evidence="6">
    <location>
        <begin position="20"/>
        <end position="22"/>
    </location>
    <ligand>
        <name>shikimate</name>
        <dbReference type="ChEBI" id="CHEBI:36208"/>
    </ligand>
</feature>
<keyword evidence="4 6" id="KW-0057">Aromatic amino acid biosynthesis</keyword>
<organism evidence="9 10">
    <name type="scientific">Tissierella simiarum</name>
    <dbReference type="NCBI Taxonomy" id="2841534"/>
    <lineage>
        <taxon>Bacteria</taxon>
        <taxon>Bacillati</taxon>
        <taxon>Bacillota</taxon>
        <taxon>Tissierellia</taxon>
        <taxon>Tissierellales</taxon>
        <taxon>Tissierellaceae</taxon>
        <taxon>Tissierella</taxon>
    </lineage>
</organism>
<accession>A0ABS6E3Z4</accession>
<evidence type="ECO:0000313" key="10">
    <source>
        <dbReference type="Proteomes" id="UP000749471"/>
    </source>
</evidence>
<feature type="binding site" evidence="6">
    <location>
        <position position="249"/>
    </location>
    <ligand>
        <name>NADP(+)</name>
        <dbReference type="ChEBI" id="CHEBI:58349"/>
    </ligand>
</feature>
<feature type="binding site" evidence="6">
    <location>
        <position position="67"/>
    </location>
    <ligand>
        <name>shikimate</name>
        <dbReference type="ChEBI" id="CHEBI:36208"/>
    </ligand>
</feature>
<feature type="active site" description="Proton acceptor" evidence="6">
    <location>
        <position position="71"/>
    </location>
</feature>
<evidence type="ECO:0000256" key="2">
    <source>
        <dbReference type="ARBA" id="ARBA00012962"/>
    </source>
</evidence>
<name>A0ABS6E3Z4_9FIRM</name>
<dbReference type="Proteomes" id="UP000749471">
    <property type="component" value="Unassembled WGS sequence"/>
</dbReference>
<feature type="binding site" evidence="6">
    <location>
        <position position="107"/>
    </location>
    <ligand>
        <name>shikimate</name>
        <dbReference type="ChEBI" id="CHEBI:36208"/>
    </ligand>
</feature>
<evidence type="ECO:0000256" key="4">
    <source>
        <dbReference type="ARBA" id="ARBA00023141"/>
    </source>
</evidence>
<dbReference type="RefSeq" id="WP_216517690.1">
    <property type="nucleotide sequence ID" value="NZ_JAHLPM010000004.1"/>
</dbReference>
<sequence>MVINWNTDLFCLIGHPVSKTLSPIIHNKFFELINKNSIYLAFDIEKDNLFDVLKTFKAMNVKGFNVTIPHKIEIMDYLDSISEEAKLIGAVNTVKNENGQLVGYNTDGIGFLKSLTDNNIKIKDKTILLLGAGGAAYAIGVTLSLEGASKIYINNRSIENSNNLAKKIKSLNKNVYLEVGDLSLNNINKLDVDIIINTTSIGMYPKIEMVPIEISGFSQNILVYDIIYKPNKTKLLIEAEMEGYRTISGLSMLINQALYSQKIWNGFELEEIQRYVKELEGILTYHVE</sequence>
<feature type="domain" description="Quinate/shikimate 5-dehydrogenase/glutamyl-tRNA reductase" evidence="7">
    <location>
        <begin position="121"/>
        <end position="199"/>
    </location>
</feature>
<protein>
    <recommendedName>
        <fullName evidence="2 6">Shikimate dehydrogenase (NADP(+))</fullName>
        <shortName evidence="6">SDH</shortName>
        <ecNumber evidence="2 6">1.1.1.25</ecNumber>
    </recommendedName>
</protein>
<dbReference type="CDD" id="cd01065">
    <property type="entry name" value="NAD_bind_Shikimate_DH"/>
    <property type="match status" value="1"/>
</dbReference>
<comment type="catalytic activity">
    <reaction evidence="5 6">
        <text>shikimate + NADP(+) = 3-dehydroshikimate + NADPH + H(+)</text>
        <dbReference type="Rhea" id="RHEA:17737"/>
        <dbReference type="ChEBI" id="CHEBI:15378"/>
        <dbReference type="ChEBI" id="CHEBI:16630"/>
        <dbReference type="ChEBI" id="CHEBI:36208"/>
        <dbReference type="ChEBI" id="CHEBI:57783"/>
        <dbReference type="ChEBI" id="CHEBI:58349"/>
        <dbReference type="EC" id="1.1.1.25"/>
    </reaction>
</comment>
<dbReference type="InterPro" id="IPR011342">
    <property type="entry name" value="Shikimate_DH"/>
</dbReference>
<feature type="binding site" evidence="6">
    <location>
        <position position="256"/>
    </location>
    <ligand>
        <name>shikimate</name>
        <dbReference type="ChEBI" id="CHEBI:36208"/>
    </ligand>
</feature>
<comment type="subunit">
    <text evidence="6">Homodimer.</text>
</comment>
<keyword evidence="10" id="KW-1185">Reference proteome</keyword>
<evidence type="ECO:0000256" key="1">
    <source>
        <dbReference type="ARBA" id="ARBA00004871"/>
    </source>
</evidence>
<gene>
    <name evidence="6 9" type="primary">aroE</name>
    <name evidence="9" type="ORF">KQI42_05760</name>
</gene>
<dbReference type="Pfam" id="PF08501">
    <property type="entry name" value="Shikimate_dh_N"/>
    <property type="match status" value="1"/>
</dbReference>
<dbReference type="InterPro" id="IPR022893">
    <property type="entry name" value="Shikimate_DH_fam"/>
</dbReference>
<keyword evidence="3 6" id="KW-0560">Oxidoreductase</keyword>
<keyword evidence="6" id="KW-0028">Amino-acid biosynthesis</keyword>
<feature type="binding site" evidence="6">
    <location>
        <position position="226"/>
    </location>
    <ligand>
        <name>NADP(+)</name>
        <dbReference type="ChEBI" id="CHEBI:58349"/>
    </ligand>
</feature>
<evidence type="ECO:0000256" key="6">
    <source>
        <dbReference type="HAMAP-Rule" id="MF_00222"/>
    </source>
</evidence>
<dbReference type="NCBIfam" id="TIGR00507">
    <property type="entry name" value="aroE"/>
    <property type="match status" value="1"/>
</dbReference>
<evidence type="ECO:0000259" key="7">
    <source>
        <dbReference type="Pfam" id="PF01488"/>
    </source>
</evidence>
<dbReference type="EC" id="1.1.1.25" evidence="2 6"/>
<evidence type="ECO:0000259" key="8">
    <source>
        <dbReference type="Pfam" id="PF08501"/>
    </source>
</evidence>
<dbReference type="GO" id="GO:0004764">
    <property type="term" value="F:shikimate 3-dehydrogenase (NADP+) activity"/>
    <property type="evidence" value="ECO:0007669"/>
    <property type="project" value="UniProtKB-EC"/>
</dbReference>
<feature type="binding site" evidence="6">
    <location>
        <begin position="131"/>
        <end position="135"/>
    </location>
    <ligand>
        <name>NADP(+)</name>
        <dbReference type="ChEBI" id="CHEBI:58349"/>
    </ligand>
</feature>
<comment type="function">
    <text evidence="6">Involved in the biosynthesis of the chorismate, which leads to the biosynthesis of aromatic amino acids. Catalyzes the reversible NADPH linked reduction of 3-dehydroshikimate (DHSA) to yield shikimate (SA).</text>
</comment>
<dbReference type="InterPro" id="IPR006151">
    <property type="entry name" value="Shikm_DH/Glu-tRNA_Rdtase"/>
</dbReference>
<feature type="domain" description="Shikimate dehydrogenase substrate binding N-terminal" evidence="8">
    <location>
        <begin position="12"/>
        <end position="94"/>
    </location>
</feature>
<dbReference type="Pfam" id="PF01488">
    <property type="entry name" value="Shikimate_DH"/>
    <property type="match status" value="1"/>
</dbReference>
<feature type="binding site" evidence="6">
    <location>
        <position position="83"/>
    </location>
    <ligand>
        <name>NADP(+)</name>
        <dbReference type="ChEBI" id="CHEBI:58349"/>
    </ligand>
</feature>
<feature type="binding site" evidence="6">
    <location>
        <position position="228"/>
    </location>
    <ligand>
        <name>shikimate</name>
        <dbReference type="ChEBI" id="CHEBI:36208"/>
    </ligand>
</feature>
<evidence type="ECO:0000256" key="3">
    <source>
        <dbReference type="ARBA" id="ARBA00023002"/>
    </source>
</evidence>
<comment type="similarity">
    <text evidence="6">Belongs to the shikimate dehydrogenase family.</text>
</comment>
<dbReference type="HAMAP" id="MF_00222">
    <property type="entry name" value="Shikimate_DH_AroE"/>
    <property type="match status" value="1"/>
</dbReference>
<feature type="binding site" evidence="6">
    <location>
        <position position="92"/>
    </location>
    <ligand>
        <name>shikimate</name>
        <dbReference type="ChEBI" id="CHEBI:36208"/>
    </ligand>
</feature>
<comment type="caution">
    <text evidence="9">The sequence shown here is derived from an EMBL/GenBank/DDBJ whole genome shotgun (WGS) entry which is preliminary data.</text>
</comment>
<reference evidence="9 10" key="1">
    <citation type="submission" date="2021-06" db="EMBL/GenBank/DDBJ databases">
        <authorList>
            <person name="Sun Q."/>
            <person name="Li D."/>
        </authorList>
    </citation>
    <scope>NUCLEOTIDE SEQUENCE [LARGE SCALE GENOMIC DNA]</scope>
    <source>
        <strain evidence="9 10">MSJ-40</strain>
    </source>
</reference>